<evidence type="ECO:0000313" key="2">
    <source>
        <dbReference type="EMBL" id="KAF7679392.1"/>
    </source>
</evidence>
<sequence length="235" mass="26103">MHLVIVLVGLVTLTVAAPLEKISDSEMHQAQDKDYTKYAGYHPYYSYGPYSSAIEAEAAKMQQGSEAANMKRDDTQPVVESYAQYGVYYTTYDPYPSEVEAVAAKDDMERRGYSCYETYTPYSAAVEAEAEKASMTKRGYSCYETYTPYSAAVETEAKKMDANMAKRHMLSMPKEVMDIIASSSVKRDMPKEVQAAASAIIHCSRAHNLTCLTYSPYSAYGAYHGVAETEIAKTN</sequence>
<organism evidence="2 3">
    <name type="scientific">Alternaria burnsii</name>
    <dbReference type="NCBI Taxonomy" id="1187904"/>
    <lineage>
        <taxon>Eukaryota</taxon>
        <taxon>Fungi</taxon>
        <taxon>Dikarya</taxon>
        <taxon>Ascomycota</taxon>
        <taxon>Pezizomycotina</taxon>
        <taxon>Dothideomycetes</taxon>
        <taxon>Pleosporomycetidae</taxon>
        <taxon>Pleosporales</taxon>
        <taxon>Pleosporineae</taxon>
        <taxon>Pleosporaceae</taxon>
        <taxon>Alternaria</taxon>
        <taxon>Alternaria sect. Alternaria</taxon>
    </lineage>
</organism>
<keyword evidence="1" id="KW-0732">Signal</keyword>
<evidence type="ECO:0000256" key="1">
    <source>
        <dbReference type="SAM" id="SignalP"/>
    </source>
</evidence>
<feature type="signal peptide" evidence="1">
    <location>
        <begin position="1"/>
        <end position="16"/>
    </location>
</feature>
<dbReference type="RefSeq" id="XP_038789465.1">
    <property type="nucleotide sequence ID" value="XM_038928187.1"/>
</dbReference>
<gene>
    <name evidence="2" type="ORF">GT037_003140</name>
</gene>
<accession>A0A8H7BAC2</accession>
<keyword evidence="3" id="KW-1185">Reference proteome</keyword>
<proteinExistence type="predicted"/>
<name>A0A8H7BAC2_9PLEO</name>
<dbReference type="Proteomes" id="UP000596902">
    <property type="component" value="Unassembled WGS sequence"/>
</dbReference>
<dbReference type="GeneID" id="62201365"/>
<reference evidence="2" key="1">
    <citation type="submission" date="2020-01" db="EMBL/GenBank/DDBJ databases">
        <authorList>
            <person name="Feng Z.H.Z."/>
        </authorList>
    </citation>
    <scope>NUCLEOTIDE SEQUENCE</scope>
    <source>
        <strain evidence="2">CBS107.38</strain>
    </source>
</reference>
<comment type="caution">
    <text evidence="2">The sequence shown here is derived from an EMBL/GenBank/DDBJ whole genome shotgun (WGS) entry which is preliminary data.</text>
</comment>
<feature type="chain" id="PRO_5034570429" evidence="1">
    <location>
        <begin position="17"/>
        <end position="235"/>
    </location>
</feature>
<evidence type="ECO:0000313" key="3">
    <source>
        <dbReference type="Proteomes" id="UP000596902"/>
    </source>
</evidence>
<dbReference type="EMBL" id="JAAABM010000003">
    <property type="protein sequence ID" value="KAF7679392.1"/>
    <property type="molecule type" value="Genomic_DNA"/>
</dbReference>
<reference evidence="2" key="2">
    <citation type="submission" date="2020-08" db="EMBL/GenBank/DDBJ databases">
        <title>Draft Genome Sequence of Cumin Blight Pathogen Alternaria burnsii.</title>
        <authorList>
            <person name="Feng Z."/>
        </authorList>
    </citation>
    <scope>NUCLEOTIDE SEQUENCE</scope>
    <source>
        <strain evidence="2">CBS107.38</strain>
    </source>
</reference>
<dbReference type="AlphaFoldDB" id="A0A8H7BAC2"/>
<protein>
    <submittedName>
        <fullName evidence="2">Uncharacterized protein</fullName>
    </submittedName>
</protein>